<protein>
    <recommendedName>
        <fullName evidence="3">Photosynthesis system II assembly factor Ycf48/Hcf136-like domain-containing protein</fullName>
    </recommendedName>
</protein>
<evidence type="ECO:0000313" key="2">
    <source>
        <dbReference type="Proteomes" id="UP001190700"/>
    </source>
</evidence>
<dbReference type="Proteomes" id="UP001190700">
    <property type="component" value="Unassembled WGS sequence"/>
</dbReference>
<dbReference type="PANTHER" id="PTHR47199:SF2">
    <property type="entry name" value="PHOTOSYSTEM II STABILITY_ASSEMBLY FACTOR HCF136, CHLOROPLASTIC"/>
    <property type="match status" value="1"/>
</dbReference>
<evidence type="ECO:0000313" key="1">
    <source>
        <dbReference type="EMBL" id="KAK3283554.1"/>
    </source>
</evidence>
<dbReference type="PANTHER" id="PTHR47199">
    <property type="entry name" value="PHOTOSYSTEM II STABILITY/ASSEMBLY FACTOR HCF136, CHLOROPLASTIC"/>
    <property type="match status" value="1"/>
</dbReference>
<evidence type="ECO:0008006" key="3">
    <source>
        <dbReference type="Google" id="ProtNLM"/>
    </source>
</evidence>
<accession>A0AAE0GSD8</accession>
<keyword evidence="2" id="KW-1185">Reference proteome</keyword>
<comment type="caution">
    <text evidence="1">The sequence shown here is derived from an EMBL/GenBank/DDBJ whole genome shotgun (WGS) entry which is preliminary data.</text>
</comment>
<organism evidence="1 2">
    <name type="scientific">Cymbomonas tetramitiformis</name>
    <dbReference type="NCBI Taxonomy" id="36881"/>
    <lineage>
        <taxon>Eukaryota</taxon>
        <taxon>Viridiplantae</taxon>
        <taxon>Chlorophyta</taxon>
        <taxon>Pyramimonadophyceae</taxon>
        <taxon>Pyramimonadales</taxon>
        <taxon>Pyramimonadaceae</taxon>
        <taxon>Cymbomonas</taxon>
    </lineage>
</organism>
<dbReference type="EMBL" id="LGRX02002720">
    <property type="protein sequence ID" value="KAK3283554.1"/>
    <property type="molecule type" value="Genomic_DNA"/>
</dbReference>
<gene>
    <name evidence="1" type="ORF">CYMTET_8755</name>
</gene>
<dbReference type="AlphaFoldDB" id="A0AAE0GSD8"/>
<name>A0AAE0GSD8_9CHLO</name>
<reference evidence="1 2" key="1">
    <citation type="journal article" date="2015" name="Genome Biol. Evol.">
        <title>Comparative Genomics of a Bacterivorous Green Alga Reveals Evolutionary Causalities and Consequences of Phago-Mixotrophic Mode of Nutrition.</title>
        <authorList>
            <person name="Burns J.A."/>
            <person name="Paasch A."/>
            <person name="Narechania A."/>
            <person name="Kim E."/>
        </authorList>
    </citation>
    <scope>NUCLEOTIDE SEQUENCE [LARGE SCALE GENOMIC DNA]</scope>
    <source>
        <strain evidence="1 2">PLY_AMNH</strain>
    </source>
</reference>
<dbReference type="SUPFAM" id="SSF110296">
    <property type="entry name" value="Oligoxyloglucan reducing end-specific cellobiohydrolase"/>
    <property type="match status" value="1"/>
</dbReference>
<proteinExistence type="predicted"/>
<sequence>MDASNVLVVGEYGLILKTWTGGDAWHRMNSTTPAHLYGIHCVDLLVCYVVGMHATLLNTIDGGYTWTSLEIPAAFLRLRTSGLTRAAFLRLRTSGLTRAAFLRLRTSGLTRAAFLRLRTSGLTRAAFLRLRTSGLTRAAELRSGLVLTPNDCLQSIFFTDDMQHGWAVGLNATIVYTGDYGTTWVRQELCSQAGTQLGFRQAAMGVCAA</sequence>